<dbReference type="InterPro" id="IPR036291">
    <property type="entry name" value="NAD(P)-bd_dom_sf"/>
</dbReference>
<dbReference type="InterPro" id="IPR050259">
    <property type="entry name" value="SDR"/>
</dbReference>
<dbReference type="InterPro" id="IPR002347">
    <property type="entry name" value="SDR_fam"/>
</dbReference>
<protein>
    <submittedName>
        <fullName evidence="2">SDR family oxidoreductase</fullName>
    </submittedName>
</protein>
<dbReference type="PANTHER" id="PTHR42879">
    <property type="entry name" value="3-OXOACYL-(ACYL-CARRIER-PROTEIN) REDUCTASE"/>
    <property type="match status" value="1"/>
</dbReference>
<proteinExistence type="inferred from homology"/>
<dbReference type="PROSITE" id="PS00061">
    <property type="entry name" value="ADH_SHORT"/>
    <property type="match status" value="1"/>
</dbReference>
<dbReference type="PRINTS" id="PR00081">
    <property type="entry name" value="GDHRDH"/>
</dbReference>
<reference evidence="2" key="1">
    <citation type="submission" date="2020-07" db="EMBL/GenBank/DDBJ databases">
        <title>Genome sequences of bacteria associated with the marine, planktonic diatom Thalassiosira profunda strain ECT2AJA-044.</title>
        <authorList>
            <person name="Gargas C.B."/>
            <person name="Roberts W.R."/>
            <person name="Alverson A.J."/>
        </authorList>
    </citation>
    <scope>NUCLEOTIDE SEQUENCE</scope>
    <source>
        <strain evidence="2">ECT2AJA-044</strain>
    </source>
</reference>
<evidence type="ECO:0000313" key="3">
    <source>
        <dbReference type="Proteomes" id="UP000665026"/>
    </source>
</evidence>
<evidence type="ECO:0000313" key="2">
    <source>
        <dbReference type="EMBL" id="QTN34822.1"/>
    </source>
</evidence>
<dbReference type="Proteomes" id="UP000665026">
    <property type="component" value="Chromosome"/>
</dbReference>
<dbReference type="PANTHER" id="PTHR42879:SF2">
    <property type="entry name" value="3-OXOACYL-[ACYL-CARRIER-PROTEIN] REDUCTASE FABG"/>
    <property type="match status" value="1"/>
</dbReference>
<dbReference type="Pfam" id="PF13561">
    <property type="entry name" value="adh_short_C2"/>
    <property type="match status" value="1"/>
</dbReference>
<evidence type="ECO:0000256" key="1">
    <source>
        <dbReference type="ARBA" id="ARBA00006484"/>
    </source>
</evidence>
<comment type="similarity">
    <text evidence="1">Belongs to the short-chain dehydrogenases/reductases (SDR) family.</text>
</comment>
<dbReference type="AlphaFoldDB" id="A0A975EN92"/>
<accession>A0A975EN92</accession>
<dbReference type="FunFam" id="3.40.50.720:FF:000084">
    <property type="entry name" value="Short-chain dehydrogenase reductase"/>
    <property type="match status" value="1"/>
</dbReference>
<organism evidence="2 3">
    <name type="scientific">Cognatishimia activa</name>
    <dbReference type="NCBI Taxonomy" id="1715691"/>
    <lineage>
        <taxon>Bacteria</taxon>
        <taxon>Pseudomonadati</taxon>
        <taxon>Pseudomonadota</taxon>
        <taxon>Alphaproteobacteria</taxon>
        <taxon>Rhodobacterales</taxon>
        <taxon>Paracoccaceae</taxon>
        <taxon>Cognatishimia</taxon>
    </lineage>
</organism>
<sequence length="252" mass="25929">MANLDVFSLNGQRALVTGSSSGLGFSIASLLAKSGAEVWVNGRNAGSVAEAVAEIGENARPAVFDVADATARDAFMARMVAEGGLDILVNNVGLRDRRTLDQFTKGDIQRLLDVDLVTPFQLAQAAAKQMRAKGYGRIVNISSIAGLIAQSGDALYTTAKGGINGMTKALAAELGPHGINVNAVAPGFFKTAPNAAASTDPALAEKLKAASALGRWGEPEELAPVVLMLASPAASYLTGQIIAVDGGYTAHY</sequence>
<dbReference type="Gene3D" id="3.40.50.720">
    <property type="entry name" value="NAD(P)-binding Rossmann-like Domain"/>
    <property type="match status" value="1"/>
</dbReference>
<dbReference type="InterPro" id="IPR020904">
    <property type="entry name" value="Sc_DH/Rdtase_CS"/>
</dbReference>
<gene>
    <name evidence="2" type="ORF">HZ995_09930</name>
</gene>
<dbReference type="RefSeq" id="WP_209355508.1">
    <property type="nucleotide sequence ID" value="NZ_CP060010.1"/>
</dbReference>
<dbReference type="KEGG" id="cact:HZ995_09930"/>
<dbReference type="GO" id="GO:0032787">
    <property type="term" value="P:monocarboxylic acid metabolic process"/>
    <property type="evidence" value="ECO:0007669"/>
    <property type="project" value="UniProtKB-ARBA"/>
</dbReference>
<dbReference type="NCBIfam" id="NF004778">
    <property type="entry name" value="PRK06124.1"/>
    <property type="match status" value="1"/>
</dbReference>
<dbReference type="EMBL" id="CP060010">
    <property type="protein sequence ID" value="QTN34822.1"/>
    <property type="molecule type" value="Genomic_DNA"/>
</dbReference>
<dbReference type="PRINTS" id="PR00080">
    <property type="entry name" value="SDRFAMILY"/>
</dbReference>
<name>A0A975EN92_9RHOB</name>
<dbReference type="SUPFAM" id="SSF51735">
    <property type="entry name" value="NAD(P)-binding Rossmann-fold domains"/>
    <property type="match status" value="1"/>
</dbReference>